<keyword evidence="3" id="KW-1185">Reference proteome</keyword>
<feature type="domain" description="YqbQ/XkdQ" evidence="1">
    <location>
        <begin position="23"/>
        <end position="320"/>
    </location>
</feature>
<dbReference type="InterPro" id="IPR056937">
    <property type="entry name" value="YqbQ/XkdQ"/>
</dbReference>
<organism evidence="2 3">
    <name type="scientific">Cohnella boryungensis</name>
    <dbReference type="NCBI Taxonomy" id="768479"/>
    <lineage>
        <taxon>Bacteria</taxon>
        <taxon>Bacillati</taxon>
        <taxon>Bacillota</taxon>
        <taxon>Bacilli</taxon>
        <taxon>Bacillales</taxon>
        <taxon>Paenibacillaceae</taxon>
        <taxon>Cohnella</taxon>
    </lineage>
</organism>
<dbReference type="SUPFAM" id="SSF69279">
    <property type="entry name" value="Phage tail proteins"/>
    <property type="match status" value="1"/>
</dbReference>
<dbReference type="EMBL" id="JBHSED010000040">
    <property type="protein sequence ID" value="MFC4305805.1"/>
    <property type="molecule type" value="Genomic_DNA"/>
</dbReference>
<evidence type="ECO:0000313" key="3">
    <source>
        <dbReference type="Proteomes" id="UP001595755"/>
    </source>
</evidence>
<evidence type="ECO:0000259" key="1">
    <source>
        <dbReference type="Pfam" id="PF24032"/>
    </source>
</evidence>
<protein>
    <recommendedName>
        <fullName evidence="1">YqbQ/XkdQ domain-containing protein</fullName>
    </recommendedName>
</protein>
<sequence length="322" mass="36467">MIKLLMDNKDGELWDLSGIVSDISWKTTRIGRPGSLEFTLVRNGIYQAKDFKINTGDVVSFRYDGAKVFYGYVFKISESDDEAVKILCYDQIRYLQNAGTYAFANTTASDVLRRIASDFELKLGHLDDTRYVIPTLIEDNQKLIDIFCKALDLTLINGGRTYLLYDDFGALSIRDSENMLLDFVIGDRSLMTGYGAERSIDSDTYNRIRLYRDNKTSGKRDVYITQDSDSIARWGLLQLSQSVDENMNKAQITQLLDSLIAVKNRETRTLKIDAIGDIRVRAGCYVSIVISERGINQPFLVDSCSHRFDGGSHTMSLELKNV</sequence>
<dbReference type="RefSeq" id="WP_204601377.1">
    <property type="nucleotide sequence ID" value="NZ_JBHSED010000040.1"/>
</dbReference>
<proteinExistence type="predicted"/>
<evidence type="ECO:0000313" key="2">
    <source>
        <dbReference type="EMBL" id="MFC4305805.1"/>
    </source>
</evidence>
<name>A0ABV8SFL2_9BACL</name>
<dbReference type="Proteomes" id="UP001595755">
    <property type="component" value="Unassembled WGS sequence"/>
</dbReference>
<reference evidence="3" key="1">
    <citation type="journal article" date="2019" name="Int. J. Syst. Evol. Microbiol.">
        <title>The Global Catalogue of Microorganisms (GCM) 10K type strain sequencing project: providing services to taxonomists for standard genome sequencing and annotation.</title>
        <authorList>
            <consortium name="The Broad Institute Genomics Platform"/>
            <consortium name="The Broad Institute Genome Sequencing Center for Infectious Disease"/>
            <person name="Wu L."/>
            <person name="Ma J."/>
        </authorList>
    </citation>
    <scope>NUCLEOTIDE SEQUENCE [LARGE SCALE GENOMIC DNA]</scope>
    <source>
        <strain evidence="3">CGMCC 4.1641</strain>
    </source>
</reference>
<accession>A0ABV8SFL2</accession>
<gene>
    <name evidence="2" type="ORF">ACFO1S_20450</name>
</gene>
<comment type="caution">
    <text evidence="2">The sequence shown here is derived from an EMBL/GenBank/DDBJ whole genome shotgun (WGS) entry which is preliminary data.</text>
</comment>
<dbReference type="Pfam" id="PF24032">
    <property type="entry name" value="YQBQ"/>
    <property type="match status" value="1"/>
</dbReference>